<dbReference type="EnsemblPlants" id="KEH33452">
    <property type="protein sequence ID" value="KEH33452"/>
    <property type="gene ID" value="MTR_3g037480"/>
</dbReference>
<protein>
    <submittedName>
        <fullName evidence="1 2">Uncharacterized protein</fullName>
    </submittedName>
</protein>
<dbReference type="HOGENOM" id="CLU_1002448_0_0_1"/>
<organism evidence="1 3">
    <name type="scientific">Medicago truncatula</name>
    <name type="common">Barrel medic</name>
    <name type="synonym">Medicago tribuloides</name>
    <dbReference type="NCBI Taxonomy" id="3880"/>
    <lineage>
        <taxon>Eukaryota</taxon>
        <taxon>Viridiplantae</taxon>
        <taxon>Streptophyta</taxon>
        <taxon>Embryophyta</taxon>
        <taxon>Tracheophyta</taxon>
        <taxon>Spermatophyta</taxon>
        <taxon>Magnoliopsida</taxon>
        <taxon>eudicotyledons</taxon>
        <taxon>Gunneridae</taxon>
        <taxon>Pentapetalae</taxon>
        <taxon>rosids</taxon>
        <taxon>fabids</taxon>
        <taxon>Fabales</taxon>
        <taxon>Fabaceae</taxon>
        <taxon>Papilionoideae</taxon>
        <taxon>50 kb inversion clade</taxon>
        <taxon>NPAAA clade</taxon>
        <taxon>Hologalegina</taxon>
        <taxon>IRL clade</taxon>
        <taxon>Trifolieae</taxon>
        <taxon>Medicago</taxon>
    </lineage>
</organism>
<dbReference type="EMBL" id="CM001219">
    <property type="protein sequence ID" value="KEH33452.1"/>
    <property type="molecule type" value="Genomic_DNA"/>
</dbReference>
<accession>A0A072UV17</accession>
<keyword evidence="3" id="KW-1185">Reference proteome</keyword>
<reference evidence="2" key="3">
    <citation type="submission" date="2015-04" db="UniProtKB">
        <authorList>
            <consortium name="EnsemblPlants"/>
        </authorList>
    </citation>
    <scope>IDENTIFICATION</scope>
    <source>
        <strain evidence="2">cv. Jemalong A17</strain>
    </source>
</reference>
<reference evidence="1 3" key="1">
    <citation type="journal article" date="2011" name="Nature">
        <title>The Medicago genome provides insight into the evolution of rhizobial symbioses.</title>
        <authorList>
            <person name="Young N.D."/>
            <person name="Debelle F."/>
            <person name="Oldroyd G.E."/>
            <person name="Geurts R."/>
            <person name="Cannon S.B."/>
            <person name="Udvardi M.K."/>
            <person name="Benedito V.A."/>
            <person name="Mayer K.F."/>
            <person name="Gouzy J."/>
            <person name="Schoof H."/>
            <person name="Van de Peer Y."/>
            <person name="Proost S."/>
            <person name="Cook D.R."/>
            <person name="Meyers B.C."/>
            <person name="Spannagl M."/>
            <person name="Cheung F."/>
            <person name="De Mita S."/>
            <person name="Krishnakumar V."/>
            <person name="Gundlach H."/>
            <person name="Zhou S."/>
            <person name="Mudge J."/>
            <person name="Bharti A.K."/>
            <person name="Murray J.D."/>
            <person name="Naoumkina M.A."/>
            <person name="Rosen B."/>
            <person name="Silverstein K.A."/>
            <person name="Tang H."/>
            <person name="Rombauts S."/>
            <person name="Zhao P.X."/>
            <person name="Zhou P."/>
            <person name="Barbe V."/>
            <person name="Bardou P."/>
            <person name="Bechner M."/>
            <person name="Bellec A."/>
            <person name="Berger A."/>
            <person name="Berges H."/>
            <person name="Bidwell S."/>
            <person name="Bisseling T."/>
            <person name="Choisne N."/>
            <person name="Couloux A."/>
            <person name="Denny R."/>
            <person name="Deshpande S."/>
            <person name="Dai X."/>
            <person name="Doyle J.J."/>
            <person name="Dudez A.M."/>
            <person name="Farmer A.D."/>
            <person name="Fouteau S."/>
            <person name="Franken C."/>
            <person name="Gibelin C."/>
            <person name="Gish J."/>
            <person name="Goldstein S."/>
            <person name="Gonzalez A.J."/>
            <person name="Green P.J."/>
            <person name="Hallab A."/>
            <person name="Hartog M."/>
            <person name="Hua A."/>
            <person name="Humphray S.J."/>
            <person name="Jeong D.H."/>
            <person name="Jing Y."/>
            <person name="Jocker A."/>
            <person name="Kenton S.M."/>
            <person name="Kim D.J."/>
            <person name="Klee K."/>
            <person name="Lai H."/>
            <person name="Lang C."/>
            <person name="Lin S."/>
            <person name="Macmil S.L."/>
            <person name="Magdelenat G."/>
            <person name="Matthews L."/>
            <person name="McCorrison J."/>
            <person name="Monaghan E.L."/>
            <person name="Mun J.H."/>
            <person name="Najar F.Z."/>
            <person name="Nicholson C."/>
            <person name="Noirot C."/>
            <person name="O'Bleness M."/>
            <person name="Paule C.R."/>
            <person name="Poulain J."/>
            <person name="Prion F."/>
            <person name="Qin B."/>
            <person name="Qu C."/>
            <person name="Retzel E.F."/>
            <person name="Riddle C."/>
            <person name="Sallet E."/>
            <person name="Samain S."/>
            <person name="Samson N."/>
            <person name="Sanders I."/>
            <person name="Saurat O."/>
            <person name="Scarpelli C."/>
            <person name="Schiex T."/>
            <person name="Segurens B."/>
            <person name="Severin A.J."/>
            <person name="Sherrier D.J."/>
            <person name="Shi R."/>
            <person name="Sims S."/>
            <person name="Singer S.R."/>
            <person name="Sinharoy S."/>
            <person name="Sterck L."/>
            <person name="Viollet A."/>
            <person name="Wang B.B."/>
            <person name="Wang K."/>
            <person name="Wang M."/>
            <person name="Wang X."/>
            <person name="Warfsmann J."/>
            <person name="Weissenbach J."/>
            <person name="White D.D."/>
            <person name="White J.D."/>
            <person name="Wiley G.B."/>
            <person name="Wincker P."/>
            <person name="Xing Y."/>
            <person name="Yang L."/>
            <person name="Yao Z."/>
            <person name="Ying F."/>
            <person name="Zhai J."/>
            <person name="Zhou L."/>
            <person name="Zuber A."/>
            <person name="Denarie J."/>
            <person name="Dixon R.A."/>
            <person name="May G.D."/>
            <person name="Schwartz D.C."/>
            <person name="Rogers J."/>
            <person name="Quetier F."/>
            <person name="Town C.D."/>
            <person name="Roe B.A."/>
        </authorList>
    </citation>
    <scope>NUCLEOTIDE SEQUENCE [LARGE SCALE GENOMIC DNA]</scope>
    <source>
        <strain evidence="1">A17</strain>
        <strain evidence="2 3">cv. Jemalong A17</strain>
    </source>
</reference>
<proteinExistence type="predicted"/>
<evidence type="ECO:0000313" key="3">
    <source>
        <dbReference type="Proteomes" id="UP000002051"/>
    </source>
</evidence>
<evidence type="ECO:0000313" key="2">
    <source>
        <dbReference type="EnsemblPlants" id="KEH33452"/>
    </source>
</evidence>
<gene>
    <name evidence="1" type="ordered locus">MTR_3g037480</name>
</gene>
<sequence length="278" mass="30857">MALLEAALRDVRLTEQVLVPNPTSGEISINSYPHELIVQLIVFYALIMMRIVNMCFSDNSVGKTYGVHVVYLSASYHDNNFAAAAVFQIIHQISTHDASLFACVAWSIWKQWNNKVWHNTTKAQTSVLAATGCSGWKKPAAEQPKCNVDASFPNHDNTVGIGTCIRDEFDAFVDGMIYSKVQVRTDMEQAAPSCSVWKKSAAGRTKCNVDASFPTHGDKHGKLRIPCNAKCTTINANSILDKTNSNRTHYTKALLVYSIQLSDHCTILCRSINLQEDR</sequence>
<evidence type="ECO:0000313" key="1">
    <source>
        <dbReference type="EMBL" id="KEH33452.1"/>
    </source>
</evidence>
<reference evidence="1 3" key="2">
    <citation type="journal article" date="2014" name="BMC Genomics">
        <title>An improved genome release (version Mt4.0) for the model legume Medicago truncatula.</title>
        <authorList>
            <person name="Tang H."/>
            <person name="Krishnakumar V."/>
            <person name="Bidwell S."/>
            <person name="Rosen B."/>
            <person name="Chan A."/>
            <person name="Zhou S."/>
            <person name="Gentzbittel L."/>
            <person name="Childs K.L."/>
            <person name="Yandell M."/>
            <person name="Gundlach H."/>
            <person name="Mayer K.F."/>
            <person name="Schwartz D.C."/>
            <person name="Town C.D."/>
        </authorList>
    </citation>
    <scope>GENOME REANNOTATION</scope>
    <source>
        <strain evidence="1">A17</strain>
        <strain evidence="2 3">cv. Jemalong A17</strain>
    </source>
</reference>
<name>A0A072UV17_MEDTR</name>
<dbReference type="Proteomes" id="UP000002051">
    <property type="component" value="Chromosome 3"/>
</dbReference>
<dbReference type="AlphaFoldDB" id="A0A072UV17"/>